<evidence type="ECO:0000256" key="1">
    <source>
        <dbReference type="SAM" id="MobiDB-lite"/>
    </source>
</evidence>
<evidence type="ECO:0000313" key="3">
    <source>
        <dbReference type="EMBL" id="KAF2491405.1"/>
    </source>
</evidence>
<feature type="transmembrane region" description="Helical" evidence="2">
    <location>
        <begin position="325"/>
        <end position="345"/>
    </location>
</feature>
<keyword evidence="4" id="KW-1185">Reference proteome</keyword>
<evidence type="ECO:0008006" key="5">
    <source>
        <dbReference type="Google" id="ProtNLM"/>
    </source>
</evidence>
<reference evidence="3" key="1">
    <citation type="journal article" date="2020" name="Stud. Mycol.">
        <title>101 Dothideomycetes genomes: a test case for predicting lifestyles and emergence of pathogens.</title>
        <authorList>
            <person name="Haridas S."/>
            <person name="Albert R."/>
            <person name="Binder M."/>
            <person name="Bloem J."/>
            <person name="Labutti K."/>
            <person name="Salamov A."/>
            <person name="Andreopoulos B."/>
            <person name="Baker S."/>
            <person name="Barry K."/>
            <person name="Bills G."/>
            <person name="Bluhm B."/>
            <person name="Cannon C."/>
            <person name="Castanera R."/>
            <person name="Culley D."/>
            <person name="Daum C."/>
            <person name="Ezra D."/>
            <person name="Gonzalez J."/>
            <person name="Henrissat B."/>
            <person name="Kuo A."/>
            <person name="Liang C."/>
            <person name="Lipzen A."/>
            <person name="Lutzoni F."/>
            <person name="Magnuson J."/>
            <person name="Mondo S."/>
            <person name="Nolan M."/>
            <person name="Ohm R."/>
            <person name="Pangilinan J."/>
            <person name="Park H.-J."/>
            <person name="Ramirez L."/>
            <person name="Alfaro M."/>
            <person name="Sun H."/>
            <person name="Tritt A."/>
            <person name="Yoshinaga Y."/>
            <person name="Zwiers L.-H."/>
            <person name="Turgeon B."/>
            <person name="Goodwin S."/>
            <person name="Spatafora J."/>
            <person name="Crous P."/>
            <person name="Grigoriev I."/>
        </authorList>
    </citation>
    <scope>NUCLEOTIDE SEQUENCE</scope>
    <source>
        <strain evidence="3">CBS 269.34</strain>
    </source>
</reference>
<keyword evidence="2" id="KW-0812">Transmembrane</keyword>
<sequence>MSSNTNAISSSEPANETVAFAVKQRRQELRQTYPAYATVAREVERGIARNPLRELYALVDRLLVENENASLRERALREEEEDSEAATTDAENNDTATIPPWSKGQTMAYLVIQRRLNLKRTSAVTFTPPHRLFGGRQSFASATYKSARTAKLPSSAKHQLHKRQTSSTSTNMSDTPRTTSPAASEPQNATVAFVVEQRRAELRRTSPVYATVCREVENETATGIIADLHALITTLLVQSENRAFRHLAHDPAGDFDNLEPVAASLEETLDLRVHLAVGHGIRNGMTARETLERIAQTLRQYLEVVEEEELAEHELAGFVAVNRTLAVVVVAVLLPSLLLNAHLYFGSERVLGVIRTLLGVLMAAAVVRNLWS</sequence>
<accession>A0A6A6QG74</accession>
<evidence type="ECO:0000256" key="2">
    <source>
        <dbReference type="SAM" id="Phobius"/>
    </source>
</evidence>
<dbReference type="Proteomes" id="UP000799750">
    <property type="component" value="Unassembled WGS sequence"/>
</dbReference>
<feature type="transmembrane region" description="Helical" evidence="2">
    <location>
        <begin position="352"/>
        <end position="371"/>
    </location>
</feature>
<gene>
    <name evidence="3" type="ORF">BU16DRAFT_594306</name>
</gene>
<dbReference type="AlphaFoldDB" id="A0A6A6QG74"/>
<keyword evidence="2" id="KW-0472">Membrane</keyword>
<organism evidence="3 4">
    <name type="scientific">Lophium mytilinum</name>
    <dbReference type="NCBI Taxonomy" id="390894"/>
    <lineage>
        <taxon>Eukaryota</taxon>
        <taxon>Fungi</taxon>
        <taxon>Dikarya</taxon>
        <taxon>Ascomycota</taxon>
        <taxon>Pezizomycotina</taxon>
        <taxon>Dothideomycetes</taxon>
        <taxon>Pleosporomycetidae</taxon>
        <taxon>Mytilinidiales</taxon>
        <taxon>Mytilinidiaceae</taxon>
        <taxon>Lophium</taxon>
    </lineage>
</organism>
<feature type="region of interest" description="Disordered" evidence="1">
    <location>
        <begin position="144"/>
        <end position="189"/>
    </location>
</feature>
<feature type="compositionally biased region" description="Polar residues" evidence="1">
    <location>
        <begin position="165"/>
        <end position="189"/>
    </location>
</feature>
<dbReference type="EMBL" id="MU004195">
    <property type="protein sequence ID" value="KAF2491405.1"/>
    <property type="molecule type" value="Genomic_DNA"/>
</dbReference>
<name>A0A6A6QG74_9PEZI</name>
<evidence type="ECO:0000313" key="4">
    <source>
        <dbReference type="Proteomes" id="UP000799750"/>
    </source>
</evidence>
<proteinExistence type="predicted"/>
<keyword evidence="2" id="KW-1133">Transmembrane helix</keyword>
<feature type="region of interest" description="Disordered" evidence="1">
    <location>
        <begin position="74"/>
        <end position="101"/>
    </location>
</feature>
<feature type="compositionally biased region" description="Low complexity" evidence="1">
    <location>
        <begin position="85"/>
        <end position="97"/>
    </location>
</feature>
<protein>
    <recommendedName>
        <fullName evidence="5">Transmembrane protein</fullName>
    </recommendedName>
</protein>